<keyword evidence="1" id="KW-0812">Transmembrane</keyword>
<evidence type="ECO:0000313" key="3">
    <source>
        <dbReference type="EMBL" id="OCK83630.1"/>
    </source>
</evidence>
<name>A0A8E2JI94_9PEZI</name>
<evidence type="ECO:0000256" key="2">
    <source>
        <dbReference type="SAM" id="SignalP"/>
    </source>
</evidence>
<keyword evidence="4" id="KW-1185">Reference proteome</keyword>
<dbReference type="Proteomes" id="UP000250266">
    <property type="component" value="Unassembled WGS sequence"/>
</dbReference>
<keyword evidence="1" id="KW-1133">Transmembrane helix</keyword>
<organism evidence="3 4">
    <name type="scientific">Lepidopterella palustris CBS 459.81</name>
    <dbReference type="NCBI Taxonomy" id="1314670"/>
    <lineage>
        <taxon>Eukaryota</taxon>
        <taxon>Fungi</taxon>
        <taxon>Dikarya</taxon>
        <taxon>Ascomycota</taxon>
        <taxon>Pezizomycotina</taxon>
        <taxon>Dothideomycetes</taxon>
        <taxon>Pleosporomycetidae</taxon>
        <taxon>Mytilinidiales</taxon>
        <taxon>Argynnaceae</taxon>
        <taxon>Lepidopterella</taxon>
    </lineage>
</organism>
<feature type="transmembrane region" description="Helical" evidence="1">
    <location>
        <begin position="164"/>
        <end position="189"/>
    </location>
</feature>
<feature type="signal peptide" evidence="2">
    <location>
        <begin position="1"/>
        <end position="16"/>
    </location>
</feature>
<feature type="transmembrane region" description="Helical" evidence="1">
    <location>
        <begin position="201"/>
        <end position="224"/>
    </location>
</feature>
<gene>
    <name evidence="3" type="ORF">K432DRAFT_173589</name>
</gene>
<dbReference type="AlphaFoldDB" id="A0A8E2JI94"/>
<feature type="chain" id="PRO_5034177951" evidence="2">
    <location>
        <begin position="17"/>
        <end position="249"/>
    </location>
</feature>
<dbReference type="EMBL" id="KV744856">
    <property type="protein sequence ID" value="OCK83630.1"/>
    <property type="molecule type" value="Genomic_DNA"/>
</dbReference>
<evidence type="ECO:0000256" key="1">
    <source>
        <dbReference type="SAM" id="Phobius"/>
    </source>
</evidence>
<accession>A0A8E2JI94</accession>
<reference evidence="3 4" key="1">
    <citation type="journal article" date="2016" name="Nat. Commun.">
        <title>Ectomycorrhizal ecology is imprinted in the genome of the dominant symbiotic fungus Cenococcum geophilum.</title>
        <authorList>
            <consortium name="DOE Joint Genome Institute"/>
            <person name="Peter M."/>
            <person name="Kohler A."/>
            <person name="Ohm R.A."/>
            <person name="Kuo A."/>
            <person name="Krutzmann J."/>
            <person name="Morin E."/>
            <person name="Arend M."/>
            <person name="Barry K.W."/>
            <person name="Binder M."/>
            <person name="Choi C."/>
            <person name="Clum A."/>
            <person name="Copeland A."/>
            <person name="Grisel N."/>
            <person name="Haridas S."/>
            <person name="Kipfer T."/>
            <person name="LaButti K."/>
            <person name="Lindquist E."/>
            <person name="Lipzen A."/>
            <person name="Maire R."/>
            <person name="Meier B."/>
            <person name="Mihaltcheva S."/>
            <person name="Molinier V."/>
            <person name="Murat C."/>
            <person name="Poggeler S."/>
            <person name="Quandt C.A."/>
            <person name="Sperisen C."/>
            <person name="Tritt A."/>
            <person name="Tisserant E."/>
            <person name="Crous P.W."/>
            <person name="Henrissat B."/>
            <person name="Nehls U."/>
            <person name="Egli S."/>
            <person name="Spatafora J.W."/>
            <person name="Grigoriev I.V."/>
            <person name="Martin F.M."/>
        </authorList>
    </citation>
    <scope>NUCLEOTIDE SEQUENCE [LARGE SCALE GENOMIC DNA]</scope>
    <source>
        <strain evidence="3 4">CBS 459.81</strain>
    </source>
</reference>
<proteinExistence type="predicted"/>
<keyword evidence="2" id="KW-0732">Signal</keyword>
<evidence type="ECO:0000313" key="4">
    <source>
        <dbReference type="Proteomes" id="UP000250266"/>
    </source>
</evidence>
<protein>
    <submittedName>
        <fullName evidence="3">Uncharacterized protein</fullName>
    </submittedName>
</protein>
<sequence>MNCLLTLLFGSLQSRSLNTSCRPRIRSSSSVLRLFPGPETHRRLFRGRVACNHNQSLRDVLHSTKPASPLYRADPQASTILACQGRSGNLHLQLFPPRPRLDRGGILVFQPDKCQGICTSGEFLTIHLNFFGEMAIATWPIVTCGTIGSLGGSGPTDGSTCRKILALVFSFTHFIFSIVILSYCQLFAIERARKLPLPSRLRAFLFQFNANLSFSLVSILYFPFNHRLTRSHLDCRPASLHRIFRLILT</sequence>
<keyword evidence="1" id="KW-0472">Membrane</keyword>